<protein>
    <submittedName>
        <fullName evidence="2">Uncharacterized protein</fullName>
    </submittedName>
</protein>
<evidence type="ECO:0000256" key="1">
    <source>
        <dbReference type="SAM" id="Phobius"/>
    </source>
</evidence>
<dbReference type="STRING" id="1437606.BBOH_1667"/>
<accession>A0A086ZFK4</accession>
<keyword evidence="1" id="KW-0812">Transmembrane</keyword>
<proteinExistence type="predicted"/>
<keyword evidence="1" id="KW-1133">Transmembrane helix</keyword>
<keyword evidence="3" id="KW-1185">Reference proteome</keyword>
<reference evidence="2 3" key="1">
    <citation type="submission" date="2014-03" db="EMBL/GenBank/DDBJ databases">
        <title>Genomics of Bifidobacteria.</title>
        <authorList>
            <person name="Ventura M."/>
            <person name="Milani C."/>
            <person name="Lugli G.A."/>
        </authorList>
    </citation>
    <scope>NUCLEOTIDE SEQUENCE [LARGE SCALE GENOMIC DNA]</scope>
    <source>
        <strain evidence="2 3">DSM 22767</strain>
    </source>
</reference>
<dbReference type="EMBL" id="JGYP01000003">
    <property type="protein sequence ID" value="KFI45304.1"/>
    <property type="molecule type" value="Genomic_DNA"/>
</dbReference>
<evidence type="ECO:0000313" key="3">
    <source>
        <dbReference type="Proteomes" id="UP000029096"/>
    </source>
</evidence>
<sequence>MSLRNKPDTSADHITDPSDALRILQSQRKRTALNNNLNSYGNYALWGIAWLIAYCSMALGTTEVHNGDTSTKAWRTMFSQLCWLQHPYFQLQPT</sequence>
<keyword evidence="1" id="KW-0472">Membrane</keyword>
<organism evidence="2 3">
    <name type="scientific">Bifidobacterium bohemicum DSM 22767</name>
    <dbReference type="NCBI Taxonomy" id="1437606"/>
    <lineage>
        <taxon>Bacteria</taxon>
        <taxon>Bacillati</taxon>
        <taxon>Actinomycetota</taxon>
        <taxon>Actinomycetes</taxon>
        <taxon>Bifidobacteriales</taxon>
        <taxon>Bifidobacteriaceae</taxon>
        <taxon>Bifidobacterium</taxon>
    </lineage>
</organism>
<name>A0A086ZFK4_9BIFI</name>
<comment type="caution">
    <text evidence="2">The sequence shown here is derived from an EMBL/GenBank/DDBJ whole genome shotgun (WGS) entry which is preliminary data.</text>
</comment>
<dbReference type="AlphaFoldDB" id="A0A086ZFK4"/>
<dbReference type="Proteomes" id="UP000029096">
    <property type="component" value="Unassembled WGS sequence"/>
</dbReference>
<evidence type="ECO:0000313" key="2">
    <source>
        <dbReference type="EMBL" id="KFI45304.1"/>
    </source>
</evidence>
<gene>
    <name evidence="2" type="ORF">BBOH_1667</name>
</gene>
<feature type="transmembrane region" description="Helical" evidence="1">
    <location>
        <begin position="43"/>
        <end position="62"/>
    </location>
</feature>